<protein>
    <recommendedName>
        <fullName evidence="7">2-C-methyl-D-erythritol 4-phosphate cytidylyltransferase</fullName>
        <ecNumber evidence="7">2.7.7.60</ecNumber>
    </recommendedName>
    <alternativeName>
        <fullName evidence="7">4-diphosphocytidyl-2C-methyl-D-erythritol synthase</fullName>
    </alternativeName>
    <alternativeName>
        <fullName evidence="7">MEP cytidylyltransferase</fullName>
        <shortName evidence="7">MCT</shortName>
    </alternativeName>
</protein>
<keyword evidence="5 7" id="KW-0548">Nucleotidyltransferase</keyword>
<dbReference type="AlphaFoldDB" id="A0AA96K1A1"/>
<evidence type="ECO:0000256" key="5">
    <source>
        <dbReference type="ARBA" id="ARBA00022695"/>
    </source>
</evidence>
<dbReference type="EC" id="2.7.7.60" evidence="7"/>
<comment type="pathway">
    <text evidence="2 7">Isoprenoid biosynthesis; isopentenyl diphosphate biosynthesis via DXP pathway; isopentenyl diphosphate from 1-deoxy-D-xylulose 5-phosphate: step 2/6.</text>
</comment>
<reference evidence="8 9" key="1">
    <citation type="submission" date="2023-01" db="EMBL/GenBank/DDBJ databases">
        <title>Cultivation and genomic characterization of new, ubiquitous marine nitrite-oxidizing bacteria from the Nitrospirales.</title>
        <authorList>
            <person name="Mueller A.J."/>
            <person name="Daebeler A."/>
            <person name="Herbold C.W."/>
            <person name="Kirkegaard R.H."/>
            <person name="Daims H."/>
        </authorList>
    </citation>
    <scope>NUCLEOTIDE SEQUENCE [LARGE SCALE GENOMIC DNA]</scope>
    <source>
        <strain evidence="8 9">DK</strain>
    </source>
</reference>
<dbReference type="HAMAP" id="MF_00108">
    <property type="entry name" value="IspD"/>
    <property type="match status" value="1"/>
</dbReference>
<dbReference type="Gene3D" id="3.90.550.10">
    <property type="entry name" value="Spore Coat Polysaccharide Biosynthesis Protein SpsA, Chain A"/>
    <property type="match status" value="1"/>
</dbReference>
<keyword evidence="9" id="KW-1185">Reference proteome</keyword>
<organism evidence="8 9">
    <name type="scientific">Candidatus Nitrospira neomarina</name>
    <dbReference type="NCBI Taxonomy" id="3020899"/>
    <lineage>
        <taxon>Bacteria</taxon>
        <taxon>Pseudomonadati</taxon>
        <taxon>Nitrospirota</taxon>
        <taxon>Nitrospiria</taxon>
        <taxon>Nitrospirales</taxon>
        <taxon>Nitrospiraceae</taxon>
        <taxon>Nitrospira</taxon>
    </lineage>
</organism>
<dbReference type="Pfam" id="PF01128">
    <property type="entry name" value="IspD"/>
    <property type="match status" value="1"/>
</dbReference>
<accession>A0AA96K1A1</accession>
<dbReference type="GO" id="GO:0050518">
    <property type="term" value="F:2-C-methyl-D-erythritol 4-phosphate cytidylyltransferase activity"/>
    <property type="evidence" value="ECO:0007669"/>
    <property type="project" value="UniProtKB-UniRule"/>
</dbReference>
<evidence type="ECO:0000256" key="3">
    <source>
        <dbReference type="ARBA" id="ARBA00009789"/>
    </source>
</evidence>
<dbReference type="InterPro" id="IPR018294">
    <property type="entry name" value="ISPD_synthase_CS"/>
</dbReference>
<dbReference type="InterPro" id="IPR029044">
    <property type="entry name" value="Nucleotide-diphossugar_trans"/>
</dbReference>
<dbReference type="SUPFAM" id="SSF53448">
    <property type="entry name" value="Nucleotide-diphospho-sugar transferases"/>
    <property type="match status" value="1"/>
</dbReference>
<proteinExistence type="inferred from homology"/>
<feature type="site" description="Positions MEP for the nucleophilic attack" evidence="7">
    <location>
        <position position="213"/>
    </location>
</feature>
<feature type="site" description="Transition state stabilizer" evidence="7">
    <location>
        <position position="17"/>
    </location>
</feature>
<dbReference type="NCBIfam" id="TIGR00453">
    <property type="entry name" value="ispD"/>
    <property type="match status" value="1"/>
</dbReference>
<feature type="site" description="Positions MEP for the nucleophilic attack" evidence="7">
    <location>
        <position position="157"/>
    </location>
</feature>
<comment type="catalytic activity">
    <reaction evidence="1 7">
        <text>2-C-methyl-D-erythritol 4-phosphate + CTP + H(+) = 4-CDP-2-C-methyl-D-erythritol + diphosphate</text>
        <dbReference type="Rhea" id="RHEA:13429"/>
        <dbReference type="ChEBI" id="CHEBI:15378"/>
        <dbReference type="ChEBI" id="CHEBI:33019"/>
        <dbReference type="ChEBI" id="CHEBI:37563"/>
        <dbReference type="ChEBI" id="CHEBI:57823"/>
        <dbReference type="ChEBI" id="CHEBI:58262"/>
        <dbReference type="EC" id="2.7.7.60"/>
    </reaction>
</comment>
<evidence type="ECO:0000256" key="7">
    <source>
        <dbReference type="HAMAP-Rule" id="MF_00108"/>
    </source>
</evidence>
<comment type="similarity">
    <text evidence="3 7">Belongs to the IspD/TarI cytidylyltransferase family. IspD subfamily.</text>
</comment>
<keyword evidence="6 7" id="KW-0414">Isoprene biosynthesis</keyword>
<dbReference type="FunFam" id="3.90.550.10:FF:000003">
    <property type="entry name" value="2-C-methyl-D-erythritol 4-phosphate cytidylyltransferase"/>
    <property type="match status" value="1"/>
</dbReference>
<dbReference type="PANTHER" id="PTHR32125:SF4">
    <property type="entry name" value="2-C-METHYL-D-ERYTHRITOL 4-PHOSPHATE CYTIDYLYLTRANSFERASE, CHLOROPLASTIC"/>
    <property type="match status" value="1"/>
</dbReference>
<evidence type="ECO:0000256" key="4">
    <source>
        <dbReference type="ARBA" id="ARBA00022679"/>
    </source>
</evidence>
<dbReference type="CDD" id="cd02516">
    <property type="entry name" value="CDP-ME_synthetase"/>
    <property type="match status" value="1"/>
</dbReference>
<feature type="site" description="Transition state stabilizer" evidence="7">
    <location>
        <position position="24"/>
    </location>
</feature>
<dbReference type="GO" id="GO:0019288">
    <property type="term" value="P:isopentenyl diphosphate biosynthetic process, methylerythritol 4-phosphate pathway"/>
    <property type="evidence" value="ECO:0007669"/>
    <property type="project" value="UniProtKB-UniRule"/>
</dbReference>
<dbReference type="InterPro" id="IPR001228">
    <property type="entry name" value="IspD"/>
</dbReference>
<sequence>MFNSVVAVIPAAGLGTRMGGNTPKQYLTLGNLPLLVHSLQVFQQLEEICEVILSVPASDREYCWREIVKPFGLEKVAKVVAGGARRQDSVRNGLAAISDRPDGVLVHDGVRPFIDQRMVRNVIDCAGKTGAAVVAMPIHDTVKRVDASGIIQETLKREELWQIQTPQVFRYDWLVEAHQQAQQHQWDVTDDAALIERMGYPVSVVEGSCFNIKVTKPDDLVFGEAILGTIGSRR</sequence>
<dbReference type="KEGG" id="nneo:PQG83_03850"/>
<evidence type="ECO:0000256" key="6">
    <source>
        <dbReference type="ARBA" id="ARBA00023229"/>
    </source>
</evidence>
<dbReference type="InterPro" id="IPR034683">
    <property type="entry name" value="IspD/TarI"/>
</dbReference>
<dbReference type="PROSITE" id="PS01295">
    <property type="entry name" value="ISPD"/>
    <property type="match status" value="1"/>
</dbReference>
<evidence type="ECO:0000256" key="1">
    <source>
        <dbReference type="ARBA" id="ARBA00001282"/>
    </source>
</evidence>
<evidence type="ECO:0000313" key="9">
    <source>
        <dbReference type="Proteomes" id="UP001302494"/>
    </source>
</evidence>
<keyword evidence="4 7" id="KW-0808">Transferase</keyword>
<comment type="function">
    <text evidence="7">Catalyzes the formation of 4-diphosphocytidyl-2-C-methyl-D-erythritol from CTP and 2-C-methyl-D-erythritol 4-phosphate (MEP).</text>
</comment>
<dbReference type="InterPro" id="IPR050088">
    <property type="entry name" value="IspD/TarI_cytidylyltransf_bact"/>
</dbReference>
<dbReference type="RefSeq" id="WP_312746968.1">
    <property type="nucleotide sequence ID" value="NZ_CP116968.1"/>
</dbReference>
<name>A0AA96K1A1_9BACT</name>
<evidence type="ECO:0000313" key="8">
    <source>
        <dbReference type="EMBL" id="WNM62896.1"/>
    </source>
</evidence>
<dbReference type="PANTHER" id="PTHR32125">
    <property type="entry name" value="2-C-METHYL-D-ERYTHRITOL 4-PHOSPHATE CYTIDYLYLTRANSFERASE, CHLOROPLASTIC"/>
    <property type="match status" value="1"/>
</dbReference>
<gene>
    <name evidence="7 8" type="primary">ispD</name>
    <name evidence="8" type="ORF">PQG83_03850</name>
</gene>
<dbReference type="Proteomes" id="UP001302494">
    <property type="component" value="Chromosome"/>
</dbReference>
<dbReference type="EMBL" id="CP116968">
    <property type="protein sequence ID" value="WNM62896.1"/>
    <property type="molecule type" value="Genomic_DNA"/>
</dbReference>
<evidence type="ECO:0000256" key="2">
    <source>
        <dbReference type="ARBA" id="ARBA00004787"/>
    </source>
</evidence>